<dbReference type="Gene3D" id="2.160.20.10">
    <property type="entry name" value="Single-stranded right-handed beta-helix, Pectin lyase-like"/>
    <property type="match status" value="1"/>
</dbReference>
<reference evidence="3 4" key="1">
    <citation type="submission" date="2015-05" db="EMBL/GenBank/DDBJ databases">
        <authorList>
            <person name="Dickey A."/>
            <person name="Clawson M."/>
            <person name="Bono J."/>
            <person name="Loy J.D."/>
        </authorList>
    </citation>
    <scope>NUCLEOTIDE SEQUENCE [LARGE SCALE GENOMIC DNA]</scope>
    <source>
        <strain evidence="3 4">22581</strain>
    </source>
</reference>
<dbReference type="InterPro" id="IPR008638">
    <property type="entry name" value="FhaB/CdiA-like_TPS"/>
</dbReference>
<dbReference type="Proteomes" id="UP000077465">
    <property type="component" value="Chromosome"/>
</dbReference>
<dbReference type="Gene3D" id="2.170.16.10">
    <property type="entry name" value="Hedgehog/Intein (Hint) domain"/>
    <property type="match status" value="1"/>
</dbReference>
<evidence type="ECO:0000259" key="2">
    <source>
        <dbReference type="SMART" id="SM00912"/>
    </source>
</evidence>
<feature type="region of interest" description="Disordered" evidence="1">
    <location>
        <begin position="300"/>
        <end position="324"/>
    </location>
</feature>
<feature type="region of interest" description="Disordered" evidence="1">
    <location>
        <begin position="25"/>
        <end position="51"/>
    </location>
</feature>
<dbReference type="SMART" id="SM00912">
    <property type="entry name" value="Haemagg_act"/>
    <property type="match status" value="1"/>
</dbReference>
<evidence type="ECO:0000313" key="3">
    <source>
        <dbReference type="EMBL" id="AKG08463.1"/>
    </source>
</evidence>
<dbReference type="InterPro" id="IPR036844">
    <property type="entry name" value="Hint_dom_sf"/>
</dbReference>
<evidence type="ECO:0000313" key="4">
    <source>
        <dbReference type="Proteomes" id="UP000077465"/>
    </source>
</evidence>
<dbReference type="SUPFAM" id="SSF51294">
    <property type="entry name" value="Hedgehog/intein (Hint) domain"/>
    <property type="match status" value="1"/>
</dbReference>
<dbReference type="Pfam" id="PF04830">
    <property type="entry name" value="DUF637"/>
    <property type="match status" value="1"/>
</dbReference>
<gene>
    <name evidence="3" type="ORF">AAX06_10320</name>
</gene>
<proteinExistence type="predicted"/>
<dbReference type="Pfam" id="PF05860">
    <property type="entry name" value="TPS"/>
    <property type="match status" value="1"/>
</dbReference>
<feature type="compositionally biased region" description="Low complexity" evidence="1">
    <location>
        <begin position="29"/>
        <end position="51"/>
    </location>
</feature>
<protein>
    <recommendedName>
        <fullName evidence="2">Filamentous haemagglutinin FhaB/tRNA nuclease CdiA-like TPS domain-containing protein</fullName>
    </recommendedName>
</protein>
<dbReference type="CDD" id="cd00081">
    <property type="entry name" value="Hint"/>
    <property type="match status" value="1"/>
</dbReference>
<dbReference type="Pfam" id="PF13018">
    <property type="entry name" value="ESPR"/>
    <property type="match status" value="1"/>
</dbReference>
<dbReference type="RefSeq" id="WP_046697193.1">
    <property type="nucleotide sequence ID" value="NZ_CP011376.1"/>
</dbReference>
<dbReference type="EMBL" id="CP011376">
    <property type="protein sequence ID" value="AKG08463.1"/>
    <property type="molecule type" value="Genomic_DNA"/>
</dbReference>
<feature type="compositionally biased region" description="Low complexity" evidence="1">
    <location>
        <begin position="306"/>
        <end position="324"/>
    </location>
</feature>
<organism evidence="3 4">
    <name type="scientific">Moraxella bovoculi</name>
    <dbReference type="NCBI Taxonomy" id="386891"/>
    <lineage>
        <taxon>Bacteria</taxon>
        <taxon>Pseudomonadati</taxon>
        <taxon>Pseudomonadota</taxon>
        <taxon>Gammaproteobacteria</taxon>
        <taxon>Moraxellales</taxon>
        <taxon>Moraxellaceae</taxon>
        <taxon>Moraxella</taxon>
    </lineage>
</organism>
<dbReference type="InterPro" id="IPR024973">
    <property type="entry name" value="ESPR"/>
</dbReference>
<dbReference type="InterPro" id="IPR012334">
    <property type="entry name" value="Pectin_lyas_fold"/>
</dbReference>
<evidence type="ECO:0000256" key="1">
    <source>
        <dbReference type="SAM" id="MobiDB-lite"/>
    </source>
</evidence>
<name>A0AAC8T8X4_9GAMM</name>
<dbReference type="Pfam" id="PF07591">
    <property type="entry name" value="PT-HINT"/>
    <property type="match status" value="1"/>
</dbReference>
<feature type="domain" description="Filamentous haemagglutinin FhaB/tRNA nuclease CdiA-like TPS" evidence="2">
    <location>
        <begin position="102"/>
        <end position="220"/>
    </location>
</feature>
<dbReference type="InterPro" id="IPR006915">
    <property type="entry name" value="DUF637_hemagglutn_put"/>
</dbReference>
<accession>A0AAC8T8X4</accession>
<sequence length="1931" mass="206952">MNRNRFRVIFSKTLARLVVVSEKSKSDGKSSGFSGFSPSDSDSNSNQDTTLSSSRCTKTILYTAIITSLLGISNTSLANIKADPAATNNQKPIIAATKNSAGQAIPVVQIQTPNQGISHNKYSQFDVHAQGAILNNARTGSQTQLAGAVAGNPFLKQGEAHTIINEVRSNKASQLTGTLEVAGQKAKVIIANPSGINVAGANFINVHEATLSTGHIAHQEQGRFSHNITQGSITINAPKTTANSNNNTSNNPNNIDKQIIGLGETHTADYVNLYAKAVSINAQIQAEHAITAVAGSNQISDTGHITPNPNQNSQATTTNTNKNPTTAIDVKLLGGMSAGSITLIGTDKGMGVNTAGALTAKRSIHISSDGKITHAGKSQAQTGGINLASNTAIEIGQHNSPNNNQAAVQNPNLQANTNITLSAPTITANQAVITTKTGDIGANAKQNLTFTNSTLTAGKNIEVIVANANSNQANNQKQKYTAILTNNTLTTKGHITTANLHGDLTHANNKLVATGNISSFANLNQTLTNTTITSKQNSQVSSNQNLNFTNSQISSDKHTTIHTKANQTSTNSQFSAKGVVSDVVDGTYTIKGNVSHQGGAVLIESDSLAINNQDKLNISTTNSALLSARNHTRHLAGDISVQTNKDFNLTNSTKLTQTGNQGDISLISKQGNLTLTSQLNAPKGNISLQGQSVALTAANIRAKQNISVYATDGSVQIDGVRRDFVRGKSTQALPQLISQKQQLEQKINAIKSNPEYIKDKQRLYAAMNDWYYTQKLDKLNRKILLVSQNTSGYEHTPSSLTTQTGDISIHAKDAIIASGANINAAGNITLNAQGFAPNSYEFNSQAGKNSQNLNTSIILDGLQNHYEIGSQGSNHHRIVAFSTPTTLNAGKDINITATTKQPNTHLVLQGSQVAAAGNLAIAANHHLLLDAAIDYEYGYDKTTRKHGKWYKRKYTTTKTINELADADAVSLTANNIRLQTHANKANSHINIYAADMTTTGGDIRLISTGDINLYALTNQHSNEQHSHTKKKLLGIRYNTTDNHNQRQQITALPATLVANYINSRSEGDTTLEGTRFEYLSGASFYAGDKINLLAAISTLQEQAQTDSNSVIWQSIQNTGKIEQSALLPSFTGPTNPTFEAKGGLNVQIPISEKDAQKRQLKDEIITLASQPEYSYLNDLINRDDINWQQVILSNDEWNYKQQGLTGAGAAIVAIAVAYATGGLGSELAASIVSATNSAALGAAGKAALISISQKASISLINNQGNLKAVFKELGDDSTVKGVVTGAVTAGLLEKIGGTDWAKDLGKNTQNGFDDKLFKSIIDSTASALVQTGIQGGSLGNNLEYALKLGLATALESEAANRIKGLEDTNWLLHKIAHAAAGCAAGALQKQCEAGAIGAAVGEVVAEFMPTSDPNLPTLEFQHIQNKNRELAKLVTGVIAAYAGYDVETAVKTADTAIANNRQLHAQEIGILKQEAKLFARSRGISPDEAEIVLYSWVYAQLDTKANNKLNAYLTELASYISGIDYYPNFNPQSDYANLIKHFEAADVVYKKLIQEHGAKPLTDASNRVIKMNNNPVLMFKSTNSQLDNSGAFGVRLGNDNLGISEAINGNSGGANKLIQSSANNYFKSKLQSYQAHHLHTSGQVNPVYPEDVFGAAKVVRSVGKLTLTTLRQKGASVAGRNTNVVKTTCTGGNVCFTAGTLIETSEGLKAIETFTGGELIWTRNDITLEYGYRPVIATKATPDQPIFQVTVKNHQGDIETLETTAEHPFWIKDTGWLKASLLEQGMILLDRNNQEVEVISQYLLPNHTDTVYNIEVDDFHTYHVGRLGVWVHNADCCGVALSTLESHVEKSARGTGKLHNITEPELKQLILGIGYNKDKLLKAKAILEHSIKVRKAEKPKFGGRLDKRHNDRIKMEQGILDKVNSMLKELE</sequence>
<dbReference type="InterPro" id="IPR011050">
    <property type="entry name" value="Pectin_lyase_fold/virulence"/>
</dbReference>
<dbReference type="NCBIfam" id="TIGR01901">
    <property type="entry name" value="adhes_NPXG"/>
    <property type="match status" value="1"/>
</dbReference>
<dbReference type="SUPFAM" id="SSF51126">
    <property type="entry name" value="Pectin lyase-like"/>
    <property type="match status" value="1"/>
</dbReference>